<dbReference type="InterPro" id="IPR003439">
    <property type="entry name" value="ABC_transporter-like_ATP-bd"/>
</dbReference>
<dbReference type="SUPFAM" id="SSF52540">
    <property type="entry name" value="P-loop containing nucleoside triphosphate hydrolases"/>
    <property type="match status" value="1"/>
</dbReference>
<keyword evidence="4" id="KW-0067">ATP-binding</keyword>
<comment type="similarity">
    <text evidence="1">Belongs to the ABC transporter superfamily.</text>
</comment>
<evidence type="ECO:0000313" key="6">
    <source>
        <dbReference type="EMBL" id="XAY07784.1"/>
    </source>
</evidence>
<feature type="domain" description="ABC transporter" evidence="5">
    <location>
        <begin position="2"/>
        <end position="229"/>
    </location>
</feature>
<evidence type="ECO:0000256" key="4">
    <source>
        <dbReference type="ARBA" id="ARBA00022840"/>
    </source>
</evidence>
<dbReference type="InterPro" id="IPR017871">
    <property type="entry name" value="ABC_transporter-like_CS"/>
</dbReference>
<evidence type="ECO:0000256" key="1">
    <source>
        <dbReference type="ARBA" id="ARBA00005417"/>
    </source>
</evidence>
<dbReference type="InterPro" id="IPR025302">
    <property type="entry name" value="DrrA1/2-like_C"/>
</dbReference>
<dbReference type="PROSITE" id="PS50893">
    <property type="entry name" value="ABC_TRANSPORTER_2"/>
    <property type="match status" value="1"/>
</dbReference>
<dbReference type="GO" id="GO:0016887">
    <property type="term" value="F:ATP hydrolysis activity"/>
    <property type="evidence" value="ECO:0007669"/>
    <property type="project" value="InterPro"/>
</dbReference>
<dbReference type="PROSITE" id="PS00211">
    <property type="entry name" value="ABC_TRANSPORTER_1"/>
    <property type="match status" value="1"/>
</dbReference>
<dbReference type="KEGG" id="parq:DSM112329_04674"/>
<dbReference type="Pfam" id="PF13732">
    <property type="entry name" value="DrrA1-3_C"/>
    <property type="match status" value="1"/>
</dbReference>
<organism evidence="6">
    <name type="scientific">Paraconexibacter sp. AEG42_29</name>
    <dbReference type="NCBI Taxonomy" id="2997339"/>
    <lineage>
        <taxon>Bacteria</taxon>
        <taxon>Bacillati</taxon>
        <taxon>Actinomycetota</taxon>
        <taxon>Thermoleophilia</taxon>
        <taxon>Solirubrobacterales</taxon>
        <taxon>Paraconexibacteraceae</taxon>
        <taxon>Paraconexibacter</taxon>
    </lineage>
</organism>
<dbReference type="AlphaFoldDB" id="A0AAU7B1I7"/>
<reference evidence="6" key="1">
    <citation type="submission" date="2022-12" db="EMBL/GenBank/DDBJ databases">
        <title>Paraconexibacter alkalitolerans sp. nov. and Baekduia alba sp. nov., isolated from soil and emended description of the genera Paraconexibacter (Chun et al., 2020) and Baekduia (An et al., 2020).</title>
        <authorList>
            <person name="Vieira S."/>
            <person name="Huber K.J."/>
            <person name="Geppert A."/>
            <person name="Wolf J."/>
            <person name="Neumann-Schaal M."/>
            <person name="Muesken M."/>
            <person name="Overmann J."/>
        </authorList>
    </citation>
    <scope>NUCLEOTIDE SEQUENCE</scope>
    <source>
        <strain evidence="6">AEG42_29</strain>
    </source>
</reference>
<keyword evidence="2" id="KW-0813">Transport</keyword>
<dbReference type="InterPro" id="IPR003593">
    <property type="entry name" value="AAA+_ATPase"/>
</dbReference>
<dbReference type="PANTHER" id="PTHR43335">
    <property type="entry name" value="ABC TRANSPORTER, ATP-BINDING PROTEIN"/>
    <property type="match status" value="1"/>
</dbReference>
<accession>A0AAU7B1I7</accession>
<evidence type="ECO:0000259" key="5">
    <source>
        <dbReference type="PROSITE" id="PS50893"/>
    </source>
</evidence>
<gene>
    <name evidence="6" type="ORF">DSM112329_04674</name>
</gene>
<dbReference type="Gene3D" id="3.40.50.300">
    <property type="entry name" value="P-loop containing nucleotide triphosphate hydrolases"/>
    <property type="match status" value="1"/>
</dbReference>
<name>A0AAU7B1I7_9ACTN</name>
<dbReference type="EMBL" id="CP114014">
    <property type="protein sequence ID" value="XAY07784.1"/>
    <property type="molecule type" value="Genomic_DNA"/>
</dbReference>
<protein>
    <submittedName>
        <fullName evidence="6">ABC transporter</fullName>
    </submittedName>
</protein>
<dbReference type="GO" id="GO:0005524">
    <property type="term" value="F:ATP binding"/>
    <property type="evidence" value="ECO:0007669"/>
    <property type="project" value="UniProtKB-KW"/>
</dbReference>
<proteinExistence type="inferred from homology"/>
<dbReference type="InterPro" id="IPR027417">
    <property type="entry name" value="P-loop_NTPase"/>
</dbReference>
<evidence type="ECO:0000256" key="2">
    <source>
        <dbReference type="ARBA" id="ARBA00022448"/>
    </source>
</evidence>
<dbReference type="SMART" id="SM00382">
    <property type="entry name" value="AAA"/>
    <property type="match status" value="1"/>
</dbReference>
<dbReference type="PANTHER" id="PTHR43335:SF4">
    <property type="entry name" value="ABC TRANSPORTER, ATP-BINDING PROTEIN"/>
    <property type="match status" value="1"/>
</dbReference>
<dbReference type="RefSeq" id="WP_354698975.1">
    <property type="nucleotide sequence ID" value="NZ_CP114014.1"/>
</dbReference>
<sequence>MLEVQDVTRSFDGRRALDGVSLTVEPGQSVGFVGPNGAGKTTTMRIILGLLAPDAGEVRWQGAPLDEPGRQRIGYMPEERGLYPRMRIGDQLTWLARLHGADAKAAVRASDHWTERLGLADRRGEEVESLSLGNQQRVQLAAALVHDPELLILDEPFSGLDPTGVDALAEVLVERAAAGAAILFSSHQLELVERQCEAVVIITGGTIHTAGAVADLRAAGGGTRVRVQVEGADAAGDWARAVPGVRGVRADRGAVVVELADDAGVDDVIDAARAAGTLLHFSHERPTLAELYREAVAPPDPDAEDAHPDAEVVR</sequence>
<keyword evidence="3" id="KW-0547">Nucleotide-binding</keyword>
<evidence type="ECO:0000256" key="3">
    <source>
        <dbReference type="ARBA" id="ARBA00022741"/>
    </source>
</evidence>
<dbReference type="Pfam" id="PF00005">
    <property type="entry name" value="ABC_tran"/>
    <property type="match status" value="1"/>
</dbReference>